<dbReference type="PANTHER" id="PTHR47797">
    <property type="entry name" value="DEHYDROGENASE, PUTATIVE (AFU_ORTHOLOGUE AFUA_8G05805)-RELATED"/>
    <property type="match status" value="1"/>
</dbReference>
<dbReference type="InParanoid" id="A0A286UFW3"/>
<evidence type="ECO:0000256" key="2">
    <source>
        <dbReference type="ARBA" id="ARBA00022448"/>
    </source>
</evidence>
<dbReference type="SMART" id="SM00665">
    <property type="entry name" value="B561"/>
    <property type="match status" value="1"/>
</dbReference>
<feature type="compositionally biased region" description="Basic residues" evidence="7">
    <location>
        <begin position="589"/>
        <end position="599"/>
    </location>
</feature>
<keyword evidence="5 8" id="KW-1133">Transmembrane helix</keyword>
<evidence type="ECO:0000256" key="6">
    <source>
        <dbReference type="ARBA" id="ARBA00023136"/>
    </source>
</evidence>
<feature type="transmembrane region" description="Helical" evidence="8">
    <location>
        <begin position="318"/>
        <end position="339"/>
    </location>
</feature>
<keyword evidence="13" id="KW-1185">Reference proteome</keyword>
<name>A0A286UFW3_9AGAM</name>
<keyword evidence="2" id="KW-0813">Transport</keyword>
<dbReference type="PROSITE" id="PS50939">
    <property type="entry name" value="CYTOCHROME_B561"/>
    <property type="match status" value="1"/>
</dbReference>
<sequence>MRLVAFLLPLILSLRVLGKHKDDDDDSKDDTSVSASASASSSGTASAAGSTTTSLSSDTSGLTGDSQCASLMCVSAVVNGSSVEYTLQSTGSLDLGWMAIGFGTRMADAQMVIVWPNSDGSATLSQRTASGETMPTLDSSPDRVATLQSDATDVTGASSDGKPKFSFTVEANSDSSQSLIWAFSSTNPGSSSTSASMTIHNQQGSLTLDLTAPLSSSGSSSNPASSSSGSSLSSQPYTTMQKLIVAHAVLLGLGFLVFLPLGALFARYFRTFTSRWFLVHSIVQFYVAGPLIIIGFALGVAAVSQAGLEHLNDDHKRWGVAILILYLVQCTLGAGIHFIKAKPSPSREKYSGGKDSKAWLVRGIDDSGRRRRPAQNYMHAVLGLLVLGLAFYQVRSGYRDEWPLLGRGDAPEGVNVAWIVWVVILSLLYFAGLILLPRQFKQERNSQQQIMAQRGAGAQDGRGVPVEMSMSDMPSYRNRPTPIVPPGLDTRVKGGEQLSPVSPTSRSGHGHGYGYNTPAYNANRNAYGYGHAYNESYDGNYLGKSGADVQRSGTTRTLGTSEDGHGAPTTEGGHAERDNDEVGLTESGRRRRRERERRR</sequence>
<evidence type="ECO:0000256" key="9">
    <source>
        <dbReference type="SAM" id="SignalP"/>
    </source>
</evidence>
<dbReference type="Gene3D" id="2.60.40.1210">
    <property type="entry name" value="Cellobiose dehydrogenase, cytochrome domain"/>
    <property type="match status" value="1"/>
</dbReference>
<dbReference type="CDD" id="cd09630">
    <property type="entry name" value="CDH_like_cytochrome"/>
    <property type="match status" value="1"/>
</dbReference>
<dbReference type="CDD" id="cd08760">
    <property type="entry name" value="Cyt_b561_FRRS1_like"/>
    <property type="match status" value="1"/>
</dbReference>
<feature type="signal peptide" evidence="9">
    <location>
        <begin position="1"/>
        <end position="18"/>
    </location>
</feature>
<dbReference type="Pfam" id="PF16010">
    <property type="entry name" value="CDH-cyt"/>
    <property type="match status" value="1"/>
</dbReference>
<dbReference type="Pfam" id="PF03188">
    <property type="entry name" value="Cytochrom_B561"/>
    <property type="match status" value="1"/>
</dbReference>
<organism evidence="12 13">
    <name type="scientific">Pyrrhoderma noxium</name>
    <dbReference type="NCBI Taxonomy" id="2282107"/>
    <lineage>
        <taxon>Eukaryota</taxon>
        <taxon>Fungi</taxon>
        <taxon>Dikarya</taxon>
        <taxon>Basidiomycota</taxon>
        <taxon>Agaricomycotina</taxon>
        <taxon>Agaricomycetes</taxon>
        <taxon>Hymenochaetales</taxon>
        <taxon>Hymenochaetaceae</taxon>
        <taxon>Pyrrhoderma</taxon>
    </lineage>
</organism>
<feature type="domain" description="Cytochrome b561" evidence="11">
    <location>
        <begin position="207"/>
        <end position="439"/>
    </location>
</feature>
<feature type="transmembrane region" description="Helical" evidence="8">
    <location>
        <begin position="414"/>
        <end position="436"/>
    </location>
</feature>
<evidence type="ECO:0000313" key="13">
    <source>
        <dbReference type="Proteomes" id="UP000217199"/>
    </source>
</evidence>
<feature type="transmembrane region" description="Helical" evidence="8">
    <location>
        <begin position="377"/>
        <end position="394"/>
    </location>
</feature>
<dbReference type="Gene3D" id="1.20.120.1770">
    <property type="match status" value="1"/>
</dbReference>
<gene>
    <name evidence="12" type="ORF">PNOK_0520700</name>
</gene>
<feature type="region of interest" description="Disordered" evidence="7">
    <location>
        <begin position="20"/>
        <end position="61"/>
    </location>
</feature>
<proteinExistence type="predicted"/>
<evidence type="ECO:0000259" key="10">
    <source>
        <dbReference type="PROSITE" id="PS50836"/>
    </source>
</evidence>
<comment type="caution">
    <text evidence="12">The sequence shown here is derived from an EMBL/GenBank/DDBJ whole genome shotgun (WGS) entry which is preliminary data.</text>
</comment>
<feature type="compositionally biased region" description="Low complexity" evidence="7">
    <location>
        <begin position="32"/>
        <end position="61"/>
    </location>
</feature>
<evidence type="ECO:0000256" key="8">
    <source>
        <dbReference type="SAM" id="Phobius"/>
    </source>
</evidence>
<feature type="compositionally biased region" description="Polar residues" evidence="7">
    <location>
        <begin position="551"/>
        <end position="560"/>
    </location>
</feature>
<dbReference type="PANTHER" id="PTHR47797:SF3">
    <property type="entry name" value="CYTOCHROME B561 DOMAIN-CONTAINING PROTEIN"/>
    <property type="match status" value="1"/>
</dbReference>
<dbReference type="InterPro" id="IPR015920">
    <property type="entry name" value="Cellobiose_DH-like_cyt"/>
</dbReference>
<evidence type="ECO:0000256" key="4">
    <source>
        <dbReference type="ARBA" id="ARBA00022982"/>
    </source>
</evidence>
<reference evidence="12 13" key="1">
    <citation type="journal article" date="2017" name="Mol. Ecol.">
        <title>Comparative and population genomic landscape of Phellinus noxius: A hypervariable fungus causing root rot in trees.</title>
        <authorList>
            <person name="Chung C.L."/>
            <person name="Lee T.J."/>
            <person name="Akiba M."/>
            <person name="Lee H.H."/>
            <person name="Kuo T.H."/>
            <person name="Liu D."/>
            <person name="Ke H.M."/>
            <person name="Yokoi T."/>
            <person name="Roa M.B."/>
            <person name="Lu M.J."/>
            <person name="Chang Y.Y."/>
            <person name="Ann P.J."/>
            <person name="Tsai J.N."/>
            <person name="Chen C.Y."/>
            <person name="Tzean S.S."/>
            <person name="Ota Y."/>
            <person name="Hattori T."/>
            <person name="Sahashi N."/>
            <person name="Liou R.F."/>
            <person name="Kikuchi T."/>
            <person name="Tsai I.J."/>
        </authorList>
    </citation>
    <scope>NUCLEOTIDE SEQUENCE [LARGE SCALE GENOMIC DNA]</scope>
    <source>
        <strain evidence="12 13">FFPRI411160</strain>
    </source>
</reference>
<feature type="region of interest" description="Disordered" evidence="7">
    <location>
        <begin position="544"/>
        <end position="599"/>
    </location>
</feature>
<feature type="transmembrane region" description="Helical" evidence="8">
    <location>
        <begin position="277"/>
        <end position="298"/>
    </location>
</feature>
<dbReference type="InterPro" id="IPR006593">
    <property type="entry name" value="Cyt_b561/ferric_Rdtase_TM"/>
</dbReference>
<feature type="transmembrane region" description="Helical" evidence="8">
    <location>
        <begin position="243"/>
        <end position="265"/>
    </location>
</feature>
<feature type="chain" id="PRO_5013803495" evidence="9">
    <location>
        <begin position="19"/>
        <end position="599"/>
    </location>
</feature>
<protein>
    <submittedName>
        <fullName evidence="12">CBD9</fullName>
    </submittedName>
</protein>
<feature type="domain" description="DOMON" evidence="10">
    <location>
        <begin position="70"/>
        <end position="184"/>
    </location>
</feature>
<evidence type="ECO:0000256" key="7">
    <source>
        <dbReference type="SAM" id="MobiDB-lite"/>
    </source>
</evidence>
<evidence type="ECO:0000313" key="12">
    <source>
        <dbReference type="EMBL" id="PAV18365.1"/>
    </source>
</evidence>
<dbReference type="Proteomes" id="UP000217199">
    <property type="component" value="Unassembled WGS sequence"/>
</dbReference>
<feature type="region of interest" description="Disordered" evidence="7">
    <location>
        <begin position="488"/>
        <end position="516"/>
    </location>
</feature>
<comment type="subcellular location">
    <subcellularLocation>
        <location evidence="1">Membrane</location>
    </subcellularLocation>
</comment>
<dbReference type="InterPro" id="IPR005018">
    <property type="entry name" value="DOMON_domain"/>
</dbReference>
<dbReference type="AlphaFoldDB" id="A0A286UFW3"/>
<keyword evidence="6 8" id="KW-0472">Membrane</keyword>
<evidence type="ECO:0000256" key="3">
    <source>
        <dbReference type="ARBA" id="ARBA00022692"/>
    </source>
</evidence>
<keyword evidence="3 8" id="KW-0812">Transmembrane</keyword>
<feature type="region of interest" description="Disordered" evidence="7">
    <location>
        <begin position="213"/>
        <end position="233"/>
    </location>
</feature>
<dbReference type="PROSITE" id="PS50836">
    <property type="entry name" value="DOMON"/>
    <property type="match status" value="1"/>
</dbReference>
<dbReference type="SUPFAM" id="SSF49344">
    <property type="entry name" value="CBD9-like"/>
    <property type="match status" value="1"/>
</dbReference>
<evidence type="ECO:0000256" key="5">
    <source>
        <dbReference type="ARBA" id="ARBA00022989"/>
    </source>
</evidence>
<keyword evidence="4" id="KW-0249">Electron transport</keyword>
<dbReference type="SMART" id="SM00664">
    <property type="entry name" value="DoH"/>
    <property type="match status" value="1"/>
</dbReference>
<feature type="region of interest" description="Disordered" evidence="7">
    <location>
        <begin position="123"/>
        <end position="143"/>
    </location>
</feature>
<keyword evidence="9" id="KW-0732">Signal</keyword>
<dbReference type="OrthoDB" id="19261at2759"/>
<dbReference type="STRING" id="2282107.A0A286UFW3"/>
<dbReference type="GO" id="GO:0016020">
    <property type="term" value="C:membrane"/>
    <property type="evidence" value="ECO:0007669"/>
    <property type="project" value="UniProtKB-SubCell"/>
</dbReference>
<evidence type="ECO:0000256" key="1">
    <source>
        <dbReference type="ARBA" id="ARBA00004370"/>
    </source>
</evidence>
<accession>A0A286UFW3</accession>
<feature type="compositionally biased region" description="Polar residues" evidence="7">
    <location>
        <begin position="123"/>
        <end position="139"/>
    </location>
</feature>
<dbReference type="EMBL" id="NBII01000005">
    <property type="protein sequence ID" value="PAV18365.1"/>
    <property type="molecule type" value="Genomic_DNA"/>
</dbReference>
<evidence type="ECO:0000259" key="11">
    <source>
        <dbReference type="PROSITE" id="PS50939"/>
    </source>
</evidence>